<sequence length="147" mass="16744">MSKNKLLFSTPQGGVSLRPGTSKILTNDRHHDHHHDNHHNQDGHDDHHHHDHHHDNTGIDISKYETIRVYARNRSRSATSVSISLLVSQDDRFIAKLDKVMLAPGQTYTQTYSVPGQTLDIRATATPQRSNRSYRVDVVDVQVYGHK</sequence>
<protein>
    <submittedName>
        <fullName evidence="2">Uncharacterized protein</fullName>
    </submittedName>
</protein>
<evidence type="ECO:0000256" key="1">
    <source>
        <dbReference type="SAM" id="MobiDB-lite"/>
    </source>
</evidence>
<organism evidence="2 3">
    <name type="scientific">Paenibacillus chungangensis</name>
    <dbReference type="NCBI Taxonomy" id="696535"/>
    <lineage>
        <taxon>Bacteria</taxon>
        <taxon>Bacillati</taxon>
        <taxon>Bacillota</taxon>
        <taxon>Bacilli</taxon>
        <taxon>Bacillales</taxon>
        <taxon>Paenibacillaceae</taxon>
        <taxon>Paenibacillus</taxon>
    </lineage>
</organism>
<evidence type="ECO:0000313" key="3">
    <source>
        <dbReference type="Proteomes" id="UP001596989"/>
    </source>
</evidence>
<feature type="compositionally biased region" description="Basic and acidic residues" evidence="1">
    <location>
        <begin position="26"/>
        <end position="59"/>
    </location>
</feature>
<comment type="caution">
    <text evidence="2">The sequence shown here is derived from an EMBL/GenBank/DDBJ whole genome shotgun (WGS) entry which is preliminary data.</text>
</comment>
<reference evidence="3" key="1">
    <citation type="journal article" date="2019" name="Int. J. Syst. Evol. Microbiol.">
        <title>The Global Catalogue of Microorganisms (GCM) 10K type strain sequencing project: providing services to taxonomists for standard genome sequencing and annotation.</title>
        <authorList>
            <consortium name="The Broad Institute Genomics Platform"/>
            <consortium name="The Broad Institute Genome Sequencing Center for Infectious Disease"/>
            <person name="Wu L."/>
            <person name="Ma J."/>
        </authorList>
    </citation>
    <scope>NUCLEOTIDE SEQUENCE [LARGE SCALE GENOMIC DNA]</scope>
    <source>
        <strain evidence="3">CCUG 59129</strain>
    </source>
</reference>
<feature type="region of interest" description="Disordered" evidence="1">
    <location>
        <begin position="1"/>
        <end position="59"/>
    </location>
</feature>
<feature type="compositionally biased region" description="Polar residues" evidence="1">
    <location>
        <begin position="1"/>
        <end position="13"/>
    </location>
</feature>
<evidence type="ECO:0000313" key="2">
    <source>
        <dbReference type="EMBL" id="MFD0960502.1"/>
    </source>
</evidence>
<accession>A0ABW3HSY8</accession>
<name>A0ABW3HSY8_9BACL</name>
<dbReference type="Proteomes" id="UP001596989">
    <property type="component" value="Unassembled WGS sequence"/>
</dbReference>
<dbReference type="RefSeq" id="WP_377565013.1">
    <property type="nucleotide sequence ID" value="NZ_JBHTJZ010000021.1"/>
</dbReference>
<dbReference type="EMBL" id="JBHTJZ010000021">
    <property type="protein sequence ID" value="MFD0960502.1"/>
    <property type="molecule type" value="Genomic_DNA"/>
</dbReference>
<keyword evidence="3" id="KW-1185">Reference proteome</keyword>
<proteinExistence type="predicted"/>
<gene>
    <name evidence="2" type="ORF">ACFQ2I_14000</name>
</gene>